<evidence type="ECO:0000256" key="12">
    <source>
        <dbReference type="SAM" id="MobiDB-lite"/>
    </source>
</evidence>
<evidence type="ECO:0000256" key="10">
    <source>
        <dbReference type="ARBA" id="ARBA00023242"/>
    </source>
</evidence>
<evidence type="ECO:0000259" key="13">
    <source>
        <dbReference type="PROSITE" id="PS50021"/>
    </source>
</evidence>
<dbReference type="InterPro" id="IPR001715">
    <property type="entry name" value="CH_dom"/>
</dbReference>
<dbReference type="Pfam" id="PF15780">
    <property type="entry name" value="ASH"/>
    <property type="match status" value="1"/>
</dbReference>
<reference evidence="14" key="1">
    <citation type="submission" date="2017-01" db="EMBL/GenBank/DDBJ databases">
        <title>A deep insight into the sialotranscriptome of adult male and female Cluex tarsalis mosquitoes.</title>
        <authorList>
            <person name="Ribeiro J.M."/>
            <person name="Moreira F."/>
            <person name="Bernard K.A."/>
            <person name="Calvo E."/>
        </authorList>
    </citation>
    <scope>NUCLEOTIDE SEQUENCE</scope>
    <source>
        <strain evidence="14">Kern County</strain>
        <tissue evidence="14">Salivary glands</tissue>
    </source>
</reference>
<accession>A0A1Q3F2Q2</accession>
<dbReference type="InterPro" id="IPR051185">
    <property type="entry name" value="ASPM"/>
</dbReference>
<evidence type="ECO:0000256" key="5">
    <source>
        <dbReference type="ARBA" id="ARBA00022618"/>
    </source>
</evidence>
<evidence type="ECO:0000256" key="11">
    <source>
        <dbReference type="ARBA" id="ARBA00023306"/>
    </source>
</evidence>
<dbReference type="Pfam" id="PF00612">
    <property type="entry name" value="IQ"/>
    <property type="match status" value="7"/>
</dbReference>
<dbReference type="Gene3D" id="1.20.5.190">
    <property type="match status" value="4"/>
</dbReference>
<dbReference type="FunFam" id="1.10.418.10:FF:000051">
    <property type="entry name" value="Abnormal spindle-like microcephaly-associated protein homolog"/>
    <property type="match status" value="1"/>
</dbReference>
<dbReference type="PROSITE" id="PS50021">
    <property type="entry name" value="CH"/>
    <property type="match status" value="1"/>
</dbReference>
<dbReference type="PROSITE" id="PS50096">
    <property type="entry name" value="IQ"/>
    <property type="match status" value="9"/>
</dbReference>
<feature type="compositionally biased region" description="Low complexity" evidence="12">
    <location>
        <begin position="1"/>
        <end position="11"/>
    </location>
</feature>
<dbReference type="Pfam" id="PF00307">
    <property type="entry name" value="CH"/>
    <property type="match status" value="1"/>
</dbReference>
<dbReference type="CDD" id="cd21223">
    <property type="entry name" value="CH_ASPM_rpt1"/>
    <property type="match status" value="1"/>
</dbReference>
<feature type="region of interest" description="Disordered" evidence="12">
    <location>
        <begin position="543"/>
        <end position="593"/>
    </location>
</feature>
<dbReference type="GO" id="GO:0005634">
    <property type="term" value="C:nucleus"/>
    <property type="evidence" value="ECO:0007669"/>
    <property type="project" value="UniProtKB-SubCell"/>
</dbReference>
<organism evidence="14">
    <name type="scientific">Culex tarsalis</name>
    <name type="common">Encephalitis mosquito</name>
    <dbReference type="NCBI Taxonomy" id="7177"/>
    <lineage>
        <taxon>Eukaryota</taxon>
        <taxon>Metazoa</taxon>
        <taxon>Ecdysozoa</taxon>
        <taxon>Arthropoda</taxon>
        <taxon>Hexapoda</taxon>
        <taxon>Insecta</taxon>
        <taxon>Pterygota</taxon>
        <taxon>Neoptera</taxon>
        <taxon>Endopterygota</taxon>
        <taxon>Diptera</taxon>
        <taxon>Nematocera</taxon>
        <taxon>Culicoidea</taxon>
        <taxon>Culicidae</taxon>
        <taxon>Culicinae</taxon>
        <taxon>Culicini</taxon>
        <taxon>Culex</taxon>
        <taxon>Culex</taxon>
    </lineage>
</organism>
<dbReference type="SUPFAM" id="SSF47576">
    <property type="entry name" value="Calponin-homology domain, CH-domain"/>
    <property type="match status" value="1"/>
</dbReference>
<dbReference type="InterPro" id="IPR031549">
    <property type="entry name" value="ASH"/>
</dbReference>
<dbReference type="Gene3D" id="1.10.418.10">
    <property type="entry name" value="Calponin-like domain"/>
    <property type="match status" value="1"/>
</dbReference>
<dbReference type="InterPro" id="IPR000048">
    <property type="entry name" value="IQ_motif_EF-hand-BS"/>
</dbReference>
<evidence type="ECO:0000256" key="1">
    <source>
        <dbReference type="ARBA" id="ARBA00004123"/>
    </source>
</evidence>
<proteinExistence type="predicted"/>
<dbReference type="SMART" id="SM00015">
    <property type="entry name" value="IQ"/>
    <property type="match status" value="21"/>
</dbReference>
<sequence>MSAFEVTVTPPRGGPPKRRTESREPTLVMLGPFTPKATVIFEGVPVGKTARRQLVVRNPYDGEIKVLVTKIPKPEVNLSLEWTSADIATGDERMLDLVWSPSNLLAIKEVLQMSDSCGNRKDITLIMKSIELKKTSSAAAKKTAAASKPVPKLKLKLKSPSPPKATVRRSVLNRKKESPVAMMPPKVAALKASNASNIFSSSAFNFSQVSEPVEFNGGRRKDKENCSPGTPEAASKLFNSIKFTPSNGAEMADLADLPTPVSFLRVNDFRFENIGSIRKRLSISPEVKLAVPPSNESVLALKATPEVRNYKAGSPGAKQFDPNCFSTVSKAPEVERTYLMVTNEAAPEKDSGARQLNFSHDLELTEIVHMKDSPVAALKAAEAVRAVERVSPCNEIQLVFLEQLEAAFSEQQQPKALNKTQTVSPYCTSPQLSMIAEESLRDLGVTYAAASAAPETTQIHQKTFKIASHESLVKSTSDDNIVKNLTLELGRSRPVPPATPGSMPNLNEGVDDDDDEARHLFKEHEIRAQSSRFNLHELGRVSDEMNQSSGKRRHHLDRTDYEEEEEEEELHSMVISPPKRSKLGPGRMAPPTAVPRAASRSVAAGRQSLQVAKSTAPARPLSLKRPVPAAPTLALARKVPSEEKRIFLYDSDQHLKTFINPDPFAATTTCDPFLSVTMYLDERAFERYERQLKKWLNALVTIPADLDTESNKPLDVGKLFDEVKGKQLTLAPTKELISCHYYRSRLEQLRNAGYALYTSEQVAGPLRKVRSAIEKKSMVLRTDRDLHLDLVLQRTILELLLCFNPLWLRLGLEVTYGELIELQSNRDIVGLSTFIVNRLFRDRYEEAKGSKAYSLSPAYAEYMKKFTFQKFLFLLFFLDTAKNSRLIKHNPCLFVKNAPYKETREILIRFASHLIAGIGDITKHLKRFGYVLTHKQTFLDEFDYAFDSLGVDLRDGIRLTRVMEIILLRDDLTQNLRVPSISRLQKIHNVNLALRALEEADYQITGDITAKDICDGHREKTLSLLWQIVYKFRAPKFNAAANVIRDWWRKNWLRVVIARRIEEKRAKRRELATVRIQAVWRGVRTRRWFRVMREEKLQAVVILQKYTRRYLAQKQAAQQYSSILRIQRWWRSIQQMKSVREHYLLQRSSALLVQTSFRRFALARRILAAATVIRTIKAENLRRHQAAIVLQRVLRSYVIHRKLQAIVGGMVAFNRRKAVQYRAAARIQSMVRMRGVRREFVRLRSATIVVQQRWREILLARRLRREFVTLRSSAIVVQRRFRALCVMRAVRERYEAERSRVIFVQRKVRAKLEMRRVRGEFVLLRKSVVVVQRAFRAMLAMRRQRASYQELRSAAVVLQQRFRARCAMKVQLAQYLRVRWAAQAIQRHFRARAAMRKQRDEYQRVRTACVTIQRRLRATIAMKRQRLEFLTLQYSVMVVQRQFRANLAGRRQREEYLRLRSSVISVQRRWRATLLARQVRRSYQEERQAALSIQRHWRNVQLRRKTRENYLEKRDAAIKIQRHFRDYLLMKRTRGEFNDLKRAAITLQRRFRAMKSMRQQLTEFKRIVWAARVVQIRFRAKQTANEKRVEFEVLRKVTVCVQRQRRATIAMRRDREAFLKLREAVINVQQRFRALVAMREARQRYLRIYGAVICIQRRYRAERESAIVHGRYLNLRSATIVIQQYFRGYLEMKRQKAGFERLKSAAVRIQQQLRAVKQMKVERESFQKQRSAAIAIQRYFRGYLSMKKQRAEFLQLKQACTIVQSRYRAKQAMIKQRIAYDHLRKSAITIQQRWRATLAMRRDRSQYQRVQWAVQVIQTRYRACCLRWIAQLNYRIYRSAVIVVQRRFRANLLMRTEIARYQQLKTVTLRLQTRCRGYLAREAFKAKLTPEYLARRQQEHAAKRIQACWRGYRHRNRHQTTTMRDIALRMIASRREALRDPSNNVTNILRSCLKFMHTRFAVHEAIKVLQRIEYMSRLVPHLLANDAIFLATFCYGTMAQAIRSELDKQLIEICARIILNLARFAGTKEEAFQENGLVTVSQMLLRWCDKECAIFNTLCTLLWVLSHDRHKKNAIRRYMISREAIYMLRETKKLVQRKENMRRNVKKPPVGCLVPPDPTLMRMVPILGPDYGVIRSQPYVFYSSVFAFDTVLAVLDVDIS</sequence>
<dbReference type="EMBL" id="GFDL01013238">
    <property type="protein sequence ID" value="JAV21807.1"/>
    <property type="molecule type" value="Transcribed_RNA"/>
</dbReference>
<evidence type="ECO:0000256" key="2">
    <source>
        <dbReference type="ARBA" id="ARBA00004496"/>
    </source>
</evidence>
<dbReference type="GO" id="GO:0051301">
    <property type="term" value="P:cell division"/>
    <property type="evidence" value="ECO:0007669"/>
    <property type="project" value="UniProtKB-KW"/>
</dbReference>
<keyword evidence="11" id="KW-0131">Cell cycle</keyword>
<keyword evidence="4" id="KW-0597">Phosphoprotein</keyword>
<feature type="region of interest" description="Disordered" evidence="12">
    <location>
        <begin position="1"/>
        <end position="24"/>
    </location>
</feature>
<dbReference type="GO" id="GO:0005516">
    <property type="term" value="F:calmodulin binding"/>
    <property type="evidence" value="ECO:0007669"/>
    <property type="project" value="UniProtKB-KW"/>
</dbReference>
<keyword evidence="9" id="KW-0175">Coiled coil</keyword>
<evidence type="ECO:0000256" key="8">
    <source>
        <dbReference type="ARBA" id="ARBA00022860"/>
    </source>
</evidence>
<evidence type="ECO:0000313" key="14">
    <source>
        <dbReference type="EMBL" id="JAV21807.1"/>
    </source>
</evidence>
<dbReference type="GO" id="GO:0007051">
    <property type="term" value="P:spindle organization"/>
    <property type="evidence" value="ECO:0007669"/>
    <property type="project" value="TreeGrafter"/>
</dbReference>
<dbReference type="GO" id="GO:0000278">
    <property type="term" value="P:mitotic cell cycle"/>
    <property type="evidence" value="ECO:0007669"/>
    <property type="project" value="TreeGrafter"/>
</dbReference>
<dbReference type="PANTHER" id="PTHR22706:SF1">
    <property type="entry name" value="ASSEMBLY FACTOR FOR SPINDLE MICROTUBULES"/>
    <property type="match status" value="1"/>
</dbReference>
<feature type="domain" description="Calponin-homology (CH)" evidence="13">
    <location>
        <begin position="901"/>
        <end position="1033"/>
    </location>
</feature>
<name>A0A1Q3F2Q2_CULTA</name>
<keyword evidence="5" id="KW-0132">Cell division</keyword>
<dbReference type="SMART" id="SM00033">
    <property type="entry name" value="CH"/>
    <property type="match status" value="1"/>
</dbReference>
<evidence type="ECO:0000256" key="4">
    <source>
        <dbReference type="ARBA" id="ARBA00022553"/>
    </source>
</evidence>
<dbReference type="PANTHER" id="PTHR22706">
    <property type="entry name" value="ASSEMBLY FACTOR FOR SPINDLE MICROTUBULES"/>
    <property type="match status" value="1"/>
</dbReference>
<dbReference type="GO" id="GO:0000922">
    <property type="term" value="C:spindle pole"/>
    <property type="evidence" value="ECO:0007669"/>
    <property type="project" value="TreeGrafter"/>
</dbReference>
<dbReference type="GO" id="GO:0005737">
    <property type="term" value="C:cytoplasm"/>
    <property type="evidence" value="ECO:0007669"/>
    <property type="project" value="UniProtKB-SubCell"/>
</dbReference>
<comment type="subcellular location">
    <subcellularLocation>
        <location evidence="2">Cytoplasm</location>
    </subcellularLocation>
    <subcellularLocation>
        <location evidence="1">Nucleus</location>
    </subcellularLocation>
</comment>
<protein>
    <submittedName>
        <fullName evidence="14">Putative microtubule binding protein</fullName>
    </submittedName>
</protein>
<feature type="compositionally biased region" description="Acidic residues" evidence="12">
    <location>
        <begin position="560"/>
        <end position="569"/>
    </location>
</feature>
<evidence type="ECO:0000256" key="3">
    <source>
        <dbReference type="ARBA" id="ARBA00022490"/>
    </source>
</evidence>
<dbReference type="InterPro" id="IPR036872">
    <property type="entry name" value="CH_dom_sf"/>
</dbReference>
<evidence type="ECO:0000256" key="9">
    <source>
        <dbReference type="ARBA" id="ARBA00023054"/>
    </source>
</evidence>
<keyword evidence="6" id="KW-0677">Repeat</keyword>
<keyword evidence="10" id="KW-0539">Nucleus</keyword>
<evidence type="ECO:0000256" key="6">
    <source>
        <dbReference type="ARBA" id="ARBA00022737"/>
    </source>
</evidence>
<keyword evidence="3" id="KW-0963">Cytoplasm</keyword>
<keyword evidence="8" id="KW-0112">Calmodulin-binding</keyword>
<keyword evidence="7" id="KW-0498">Mitosis</keyword>
<dbReference type="GO" id="GO:0051295">
    <property type="term" value="P:establishment of meiotic spindle localization"/>
    <property type="evidence" value="ECO:0007669"/>
    <property type="project" value="TreeGrafter"/>
</dbReference>
<evidence type="ECO:0000256" key="7">
    <source>
        <dbReference type="ARBA" id="ARBA00022776"/>
    </source>
</evidence>